<sequence length="185" mass="21423">MYYYGWADGEERNGWSDTNFSGFLTAFARLHDLRMSCSHITQPTIRGKQFVPEYAQGPHLSLRQQPARIVLPQGHSFADYHSLREILGFRKGNGHDKKPYRVTDYPVSLELQMSFSEEFAVAFIDQGVWEEHYQTAGYESFVVQVTNQNEICGRWGHRGWAVTAMIDRVHGNLNARGTWRNVYRC</sequence>
<evidence type="ECO:0000313" key="1">
    <source>
        <dbReference type="EMBL" id="CAK5283646.1"/>
    </source>
</evidence>
<name>A0AAD2K7N5_9AGAR</name>
<organism evidence="1 2">
    <name type="scientific">Mycena citricolor</name>
    <dbReference type="NCBI Taxonomy" id="2018698"/>
    <lineage>
        <taxon>Eukaryota</taxon>
        <taxon>Fungi</taxon>
        <taxon>Dikarya</taxon>
        <taxon>Basidiomycota</taxon>
        <taxon>Agaricomycotina</taxon>
        <taxon>Agaricomycetes</taxon>
        <taxon>Agaricomycetidae</taxon>
        <taxon>Agaricales</taxon>
        <taxon>Marasmiineae</taxon>
        <taxon>Mycenaceae</taxon>
        <taxon>Mycena</taxon>
    </lineage>
</organism>
<keyword evidence="2" id="KW-1185">Reference proteome</keyword>
<accession>A0AAD2K7N5</accession>
<dbReference type="Proteomes" id="UP001295794">
    <property type="component" value="Unassembled WGS sequence"/>
</dbReference>
<dbReference type="EMBL" id="CAVNYO010000471">
    <property type="protein sequence ID" value="CAK5283646.1"/>
    <property type="molecule type" value="Genomic_DNA"/>
</dbReference>
<proteinExistence type="predicted"/>
<comment type="caution">
    <text evidence="1">The sequence shown here is derived from an EMBL/GenBank/DDBJ whole genome shotgun (WGS) entry which is preliminary data.</text>
</comment>
<evidence type="ECO:0000313" key="2">
    <source>
        <dbReference type="Proteomes" id="UP001295794"/>
    </source>
</evidence>
<dbReference type="AlphaFoldDB" id="A0AAD2K7N5"/>
<protein>
    <submittedName>
        <fullName evidence="1">Uncharacterized protein</fullName>
    </submittedName>
</protein>
<reference evidence="1" key="1">
    <citation type="submission" date="2023-11" db="EMBL/GenBank/DDBJ databases">
        <authorList>
            <person name="De Vega J J."/>
            <person name="De Vega J J."/>
        </authorList>
    </citation>
    <scope>NUCLEOTIDE SEQUENCE</scope>
</reference>
<gene>
    <name evidence="1" type="ORF">MYCIT1_LOCUS36339</name>
</gene>